<dbReference type="GO" id="GO:0030246">
    <property type="term" value="F:carbohydrate binding"/>
    <property type="evidence" value="ECO:0007669"/>
    <property type="project" value="InterPro"/>
</dbReference>
<dbReference type="InterPro" id="IPR011682">
    <property type="entry name" value="Glyco_hydro_38_C"/>
</dbReference>
<evidence type="ECO:0000313" key="6">
    <source>
        <dbReference type="EMBL" id="MBP3192139.1"/>
    </source>
</evidence>
<dbReference type="AlphaFoldDB" id="A0A8J7RLZ0"/>
<dbReference type="InterPro" id="IPR011013">
    <property type="entry name" value="Gal_mutarotase_sf_dom"/>
</dbReference>
<name>A0A8J7RLZ0_9BACT</name>
<evidence type="ECO:0000259" key="5">
    <source>
        <dbReference type="SMART" id="SM00872"/>
    </source>
</evidence>
<accession>A0A8J7RLZ0</accession>
<evidence type="ECO:0000256" key="2">
    <source>
        <dbReference type="ARBA" id="ARBA00022723"/>
    </source>
</evidence>
<keyword evidence="3" id="KW-0378">Hydrolase</keyword>
<dbReference type="GO" id="GO:0009313">
    <property type="term" value="P:oligosaccharide catabolic process"/>
    <property type="evidence" value="ECO:0007669"/>
    <property type="project" value="TreeGrafter"/>
</dbReference>
<dbReference type="Proteomes" id="UP000673975">
    <property type="component" value="Unassembled WGS sequence"/>
</dbReference>
<evidence type="ECO:0000256" key="1">
    <source>
        <dbReference type="ARBA" id="ARBA00009792"/>
    </source>
</evidence>
<sequence length="951" mass="108515">MSDRVFHVISNTHWDREWRFPYQRNRQMLVEMLDEVLDILESEPDYRAYHLDSQSIMVTDYLEARPHKKELLTEMVRSKRLLIGPWYTLPDEYMVGGENLVRNLLRGHEVCEQFGGVSKIGYSPFSWGQISQLPQLYREFGIDLIMFYRGINSIDSPKAEFIWEGADGTRALSSRFSTWPRYNFYFYIYRPVVHGEQPADIEYRWSNGGRPFHFADKEQSGEDYFMTRYKDGYTPENIRESVEKIIRDQADDFTTRHVIWMEGHDSSGPNAKTVQLLRDIRKEFPDLDIRHSTLEEYAKHLAEEIDHDNLSLVKGERRSAQYDHRSANLYGYALSARMYLKQANFNAERWIQHYAEPLNCFMGMAGLDINDRYPEMAWDLLIQNSAHDSIGGCSLDPIHEDMMYRFRHSEEISRGMYDRAAKHLAGSIDLSDEDPDSIHIVAVNTTQYGRSEVVEAVIDVPQEFDKGGIKLQDRSGNTLPFQLIERSEVQPILEQPVNRPMYFSMVRYRVHMLTPDIPAMGFDSVKVLPVSNNVSENKQNDLHESENSAAGAAGEDTTAGAAIASGKGSEWKLENDHLSVKINRDGTLDVTDKSRNKTYRNQAWFYDEGEAGHAWVHEAIGPFTDTKGTTPEISLTENGPLKASVLIRHVMSLPADLQARKSGSSERVDMPVTLEVSLSHGQKWPELSVEVDNTAESHRLRIMFPLGLNAGYSWGEGQFDVVKRETRRIDSHDWVEQPMYDYPMHHFVDVANDSEGTAVLVDGLKEYEVRDDEDQTLAVTLMRSFEYRIPVASEVDYSGMKGTQCFGKQQYRLAFYPHDGNWESGGVFEQAFRFNYALRMFETGPAGGDIAPGTSFLNISPSVLTFSSIKKAQGSYAGENGTKGPEGQFVLRLYNPSDRPVSGEITSWFPVKKATQLTLEEKPAGELSVREGRKISIDAASRQIVTILLEY</sequence>
<dbReference type="InterPro" id="IPR000602">
    <property type="entry name" value="Glyco_hydro_38_N"/>
</dbReference>
<dbReference type="EMBL" id="JAFIDN010000003">
    <property type="protein sequence ID" value="MBP3192139.1"/>
    <property type="molecule type" value="Genomic_DNA"/>
</dbReference>
<dbReference type="SUPFAM" id="SSF88713">
    <property type="entry name" value="Glycoside hydrolase/deacetylase"/>
    <property type="match status" value="1"/>
</dbReference>
<dbReference type="InterPro" id="IPR015341">
    <property type="entry name" value="Glyco_hydro_38_cen"/>
</dbReference>
<dbReference type="GO" id="GO:0046872">
    <property type="term" value="F:metal ion binding"/>
    <property type="evidence" value="ECO:0007669"/>
    <property type="project" value="UniProtKB-KW"/>
</dbReference>
<dbReference type="Pfam" id="PF07748">
    <property type="entry name" value="Glyco_hydro_38C"/>
    <property type="match status" value="1"/>
</dbReference>
<evidence type="ECO:0000256" key="4">
    <source>
        <dbReference type="ARBA" id="ARBA00023295"/>
    </source>
</evidence>
<proteinExistence type="inferred from homology"/>
<organism evidence="6 7">
    <name type="scientific">Natronogracilivirga saccharolytica</name>
    <dbReference type="NCBI Taxonomy" id="2812953"/>
    <lineage>
        <taxon>Bacteria</taxon>
        <taxon>Pseudomonadati</taxon>
        <taxon>Balneolota</taxon>
        <taxon>Balneolia</taxon>
        <taxon>Balneolales</taxon>
        <taxon>Cyclonatronaceae</taxon>
        <taxon>Natronogracilivirga</taxon>
    </lineage>
</organism>
<dbReference type="RefSeq" id="WP_210511034.1">
    <property type="nucleotide sequence ID" value="NZ_JAFIDN010000003.1"/>
</dbReference>
<evidence type="ECO:0000313" key="7">
    <source>
        <dbReference type="Proteomes" id="UP000673975"/>
    </source>
</evidence>
<keyword evidence="7" id="KW-1185">Reference proteome</keyword>
<dbReference type="InterPro" id="IPR041147">
    <property type="entry name" value="GH38_C"/>
</dbReference>
<keyword evidence="2" id="KW-0479">Metal-binding</keyword>
<dbReference type="Pfam" id="PF01074">
    <property type="entry name" value="Glyco_hydro_38N"/>
    <property type="match status" value="1"/>
</dbReference>
<comment type="caution">
    <text evidence="6">The sequence shown here is derived from an EMBL/GenBank/DDBJ whole genome shotgun (WGS) entry which is preliminary data.</text>
</comment>
<reference evidence="6" key="1">
    <citation type="submission" date="2021-02" db="EMBL/GenBank/DDBJ databases">
        <title>Natronogracilivirga saccharolytica gen. nov. sp. nov. a new anaerobic, haloalkiliphilic carbohydrate-fermenting bacterium from soda lake and proposing of Cyclonatronumiaceae fam. nov. in the phylum Balneolaeota.</title>
        <authorList>
            <person name="Zhilina T.N."/>
            <person name="Sorokin D.Y."/>
            <person name="Zavarzina D.G."/>
            <person name="Toshchakov S.V."/>
            <person name="Kublanov I.V."/>
        </authorList>
    </citation>
    <scope>NUCLEOTIDE SEQUENCE</scope>
    <source>
        <strain evidence="6">Z-1702</strain>
    </source>
</reference>
<keyword evidence="4" id="KW-0326">Glycosidase</keyword>
<dbReference type="InterPro" id="IPR037094">
    <property type="entry name" value="Glyco_hydro_38_cen_sf"/>
</dbReference>
<dbReference type="Gene3D" id="3.20.110.10">
    <property type="entry name" value="Glycoside hydrolase 38, N terminal domain"/>
    <property type="match status" value="1"/>
</dbReference>
<dbReference type="SUPFAM" id="SSF88688">
    <property type="entry name" value="Families 57/38 glycoside transferase middle domain"/>
    <property type="match status" value="1"/>
</dbReference>
<dbReference type="SMART" id="SM00872">
    <property type="entry name" value="Alpha-mann_mid"/>
    <property type="match status" value="1"/>
</dbReference>
<dbReference type="PANTHER" id="PTHR46017:SF2">
    <property type="entry name" value="MANNOSYLGLYCERATE HYDROLASE"/>
    <property type="match status" value="1"/>
</dbReference>
<dbReference type="Gene3D" id="2.70.98.30">
    <property type="entry name" value="Golgi alpha-mannosidase II, domain 4"/>
    <property type="match status" value="1"/>
</dbReference>
<dbReference type="InterPro" id="IPR027291">
    <property type="entry name" value="Glyco_hydro_38_N_sf"/>
</dbReference>
<dbReference type="SUPFAM" id="SSF74650">
    <property type="entry name" value="Galactose mutarotase-like"/>
    <property type="match status" value="1"/>
</dbReference>
<evidence type="ECO:0000256" key="3">
    <source>
        <dbReference type="ARBA" id="ARBA00022801"/>
    </source>
</evidence>
<dbReference type="PANTHER" id="PTHR46017">
    <property type="entry name" value="ALPHA-MANNOSIDASE 2C1"/>
    <property type="match status" value="1"/>
</dbReference>
<protein>
    <recommendedName>
        <fullName evidence="5">Glycoside hydrolase family 38 central domain-containing protein</fullName>
    </recommendedName>
</protein>
<dbReference type="GO" id="GO:0006013">
    <property type="term" value="P:mannose metabolic process"/>
    <property type="evidence" value="ECO:0007669"/>
    <property type="project" value="InterPro"/>
</dbReference>
<comment type="similarity">
    <text evidence="1">Belongs to the glycosyl hydrolase 38 family.</text>
</comment>
<dbReference type="GO" id="GO:0004559">
    <property type="term" value="F:alpha-mannosidase activity"/>
    <property type="evidence" value="ECO:0007669"/>
    <property type="project" value="InterPro"/>
</dbReference>
<dbReference type="InterPro" id="IPR011330">
    <property type="entry name" value="Glyco_hydro/deAcase_b/a-brl"/>
</dbReference>
<dbReference type="InterPro" id="IPR028995">
    <property type="entry name" value="Glyco_hydro_57/38_cen_sf"/>
</dbReference>
<dbReference type="Pfam" id="PF17677">
    <property type="entry name" value="Glyco_hydro38C2"/>
    <property type="match status" value="1"/>
</dbReference>
<dbReference type="Gene3D" id="1.20.1270.50">
    <property type="entry name" value="Glycoside hydrolase family 38, central domain"/>
    <property type="match status" value="1"/>
</dbReference>
<gene>
    <name evidence="6" type="ORF">NATSA_05635</name>
</gene>
<feature type="domain" description="Glycoside hydrolase family 38 central" evidence="5">
    <location>
        <begin position="333"/>
        <end position="406"/>
    </location>
</feature>